<reference evidence="2 3" key="1">
    <citation type="journal article" date="2021" name="Elife">
        <title>Chloroplast acquisition without the gene transfer in kleptoplastic sea slugs, Plakobranchus ocellatus.</title>
        <authorList>
            <person name="Maeda T."/>
            <person name="Takahashi S."/>
            <person name="Yoshida T."/>
            <person name="Shimamura S."/>
            <person name="Takaki Y."/>
            <person name="Nagai Y."/>
            <person name="Toyoda A."/>
            <person name="Suzuki Y."/>
            <person name="Arimoto A."/>
            <person name="Ishii H."/>
            <person name="Satoh N."/>
            <person name="Nishiyama T."/>
            <person name="Hasebe M."/>
            <person name="Maruyama T."/>
            <person name="Minagawa J."/>
            <person name="Obokata J."/>
            <person name="Shigenobu S."/>
        </authorList>
    </citation>
    <scope>NUCLEOTIDE SEQUENCE [LARGE SCALE GENOMIC DNA]</scope>
</reference>
<evidence type="ECO:0000313" key="3">
    <source>
        <dbReference type="Proteomes" id="UP000762676"/>
    </source>
</evidence>
<organism evidence="2 3">
    <name type="scientific">Elysia marginata</name>
    <dbReference type="NCBI Taxonomy" id="1093978"/>
    <lineage>
        <taxon>Eukaryota</taxon>
        <taxon>Metazoa</taxon>
        <taxon>Spiralia</taxon>
        <taxon>Lophotrochozoa</taxon>
        <taxon>Mollusca</taxon>
        <taxon>Gastropoda</taxon>
        <taxon>Heterobranchia</taxon>
        <taxon>Euthyneura</taxon>
        <taxon>Panpulmonata</taxon>
        <taxon>Sacoglossa</taxon>
        <taxon>Placobranchoidea</taxon>
        <taxon>Plakobranchidae</taxon>
        <taxon>Elysia</taxon>
    </lineage>
</organism>
<protein>
    <submittedName>
        <fullName evidence="2">Uncharacterized protein</fullName>
    </submittedName>
</protein>
<dbReference type="AlphaFoldDB" id="A0AAV4IUT3"/>
<feature type="region of interest" description="Disordered" evidence="1">
    <location>
        <begin position="72"/>
        <end position="95"/>
    </location>
</feature>
<accession>A0AAV4IUT3</accession>
<dbReference type="Proteomes" id="UP000762676">
    <property type="component" value="Unassembled WGS sequence"/>
</dbReference>
<keyword evidence="3" id="KW-1185">Reference proteome</keyword>
<proteinExistence type="predicted"/>
<evidence type="ECO:0000256" key="1">
    <source>
        <dbReference type="SAM" id="MobiDB-lite"/>
    </source>
</evidence>
<evidence type="ECO:0000313" key="2">
    <source>
        <dbReference type="EMBL" id="GFS13133.1"/>
    </source>
</evidence>
<dbReference type="EMBL" id="BMAT01002751">
    <property type="protein sequence ID" value="GFS13133.1"/>
    <property type="molecule type" value="Genomic_DNA"/>
</dbReference>
<comment type="caution">
    <text evidence="2">The sequence shown here is derived from an EMBL/GenBank/DDBJ whole genome shotgun (WGS) entry which is preliminary data.</text>
</comment>
<name>A0AAV4IUT3_9GAST</name>
<gene>
    <name evidence="2" type="ORF">ElyMa_001389200</name>
</gene>
<sequence length="95" mass="10959">MKFFGHINRHDGLEKLMLHGKGKEDALAVDNDRLSWVVCLTFMDSLSRFINISHKSLSTLSLTYSDRLKTERLGNPRSSMSAPDLTPRRRRRRTA</sequence>